<evidence type="ECO:0000259" key="1">
    <source>
        <dbReference type="SMART" id="SM00504"/>
    </source>
</evidence>
<comment type="caution">
    <text evidence="3">The sequence shown here is derived from an EMBL/GenBank/DDBJ whole genome shotgun (WGS) entry which is preliminary data.</text>
</comment>
<dbReference type="Gene3D" id="3.30.40.10">
    <property type="entry name" value="Zinc/RING finger domain, C3HC4 (zinc finger)"/>
    <property type="match status" value="1"/>
</dbReference>
<organism evidence="3 5">
    <name type="scientific">Adineta ricciae</name>
    <name type="common">Rotifer</name>
    <dbReference type="NCBI Taxonomy" id="249248"/>
    <lineage>
        <taxon>Eukaryota</taxon>
        <taxon>Metazoa</taxon>
        <taxon>Spiralia</taxon>
        <taxon>Gnathifera</taxon>
        <taxon>Rotifera</taxon>
        <taxon>Eurotatoria</taxon>
        <taxon>Bdelloidea</taxon>
        <taxon>Adinetida</taxon>
        <taxon>Adinetidae</taxon>
        <taxon>Adineta</taxon>
    </lineage>
</organism>
<keyword evidence="4" id="KW-1185">Reference proteome</keyword>
<dbReference type="SUPFAM" id="SSF57850">
    <property type="entry name" value="RING/U-box"/>
    <property type="match status" value="1"/>
</dbReference>
<dbReference type="InterPro" id="IPR003613">
    <property type="entry name" value="Ubox_domain"/>
</dbReference>
<evidence type="ECO:0000313" key="4">
    <source>
        <dbReference type="Proteomes" id="UP000663828"/>
    </source>
</evidence>
<dbReference type="EMBL" id="CAJNOR010001028">
    <property type="protein sequence ID" value="CAF1059830.1"/>
    <property type="molecule type" value="Genomic_DNA"/>
</dbReference>
<dbReference type="CDD" id="cd16655">
    <property type="entry name" value="RING-Ubox_WDSUB1-like"/>
    <property type="match status" value="1"/>
</dbReference>
<dbReference type="GO" id="GO:0016567">
    <property type="term" value="P:protein ubiquitination"/>
    <property type="evidence" value="ECO:0007669"/>
    <property type="project" value="InterPro"/>
</dbReference>
<reference evidence="3" key="1">
    <citation type="submission" date="2021-02" db="EMBL/GenBank/DDBJ databases">
        <authorList>
            <person name="Nowell W R."/>
        </authorList>
    </citation>
    <scope>NUCLEOTIDE SEQUENCE</scope>
</reference>
<feature type="domain" description="U-box" evidence="1">
    <location>
        <begin position="3"/>
        <end position="65"/>
    </location>
</feature>
<dbReference type="EMBL" id="CAJNOJ010000411">
    <property type="protein sequence ID" value="CAF1438690.1"/>
    <property type="molecule type" value="Genomic_DNA"/>
</dbReference>
<proteinExistence type="predicted"/>
<dbReference type="PANTHER" id="PTHR46573">
    <property type="entry name" value="WD REPEAT, SAM AND U-BOX DOMAIN-CONTAINING PROTEIN 1"/>
    <property type="match status" value="1"/>
</dbReference>
<dbReference type="PANTHER" id="PTHR46573:SF1">
    <property type="entry name" value="WD REPEAT, SAM AND U-BOX DOMAIN-CONTAINING PROTEIN 1"/>
    <property type="match status" value="1"/>
</dbReference>
<dbReference type="InterPro" id="IPR052085">
    <property type="entry name" value="WD-SAM-U-box"/>
</dbReference>
<dbReference type="InterPro" id="IPR013083">
    <property type="entry name" value="Znf_RING/FYVE/PHD"/>
</dbReference>
<dbReference type="GO" id="GO:0004842">
    <property type="term" value="F:ubiquitin-protein transferase activity"/>
    <property type="evidence" value="ECO:0007669"/>
    <property type="project" value="InterPro"/>
</dbReference>
<dbReference type="AlphaFoldDB" id="A0A815NUR2"/>
<gene>
    <name evidence="3" type="ORF">EDS130_LOCUS38708</name>
    <name evidence="2" type="ORF">XAT740_LOCUS16224</name>
</gene>
<dbReference type="SMART" id="SM00504">
    <property type="entry name" value="Ubox"/>
    <property type="match status" value="1"/>
</dbReference>
<name>A0A815NUR2_ADIRI</name>
<evidence type="ECO:0000313" key="2">
    <source>
        <dbReference type="EMBL" id="CAF1059830.1"/>
    </source>
</evidence>
<accession>A0A815NUR2</accession>
<dbReference type="OrthoDB" id="10064100at2759"/>
<evidence type="ECO:0000313" key="3">
    <source>
        <dbReference type="EMBL" id="CAF1438690.1"/>
    </source>
</evidence>
<dbReference type="Pfam" id="PF04564">
    <property type="entry name" value="U-box"/>
    <property type="match status" value="1"/>
</dbReference>
<protein>
    <recommendedName>
        <fullName evidence="1">U-box domain-containing protein</fullName>
    </recommendedName>
</protein>
<sequence length="93" mass="10415">MESCECPITGQMFEDPVAGDNGHTYERAAIVDSLSRNKTSPMARQPMSIDSLKPYCTTKKMIDEWKAVSGSQQIQHQFQLDVDIRKGPSIIIL</sequence>
<dbReference type="Proteomes" id="UP000663828">
    <property type="component" value="Unassembled WGS sequence"/>
</dbReference>
<dbReference type="Proteomes" id="UP000663852">
    <property type="component" value="Unassembled WGS sequence"/>
</dbReference>
<evidence type="ECO:0000313" key="5">
    <source>
        <dbReference type="Proteomes" id="UP000663852"/>
    </source>
</evidence>